<reference evidence="5" key="1">
    <citation type="submission" date="2019-08" db="EMBL/GenBank/DDBJ databases">
        <authorList>
            <person name="Kucharzyk K."/>
            <person name="Murdoch R.W."/>
            <person name="Higgins S."/>
            <person name="Loffler F."/>
        </authorList>
    </citation>
    <scope>NUCLEOTIDE SEQUENCE</scope>
</reference>
<feature type="domain" description="HTH marR-type" evidence="4">
    <location>
        <begin position="1"/>
        <end position="74"/>
    </location>
</feature>
<evidence type="ECO:0000256" key="1">
    <source>
        <dbReference type="ARBA" id="ARBA00023015"/>
    </source>
</evidence>
<evidence type="ECO:0000256" key="2">
    <source>
        <dbReference type="ARBA" id="ARBA00023125"/>
    </source>
</evidence>
<dbReference type="EMBL" id="VSSQ01042750">
    <property type="protein sequence ID" value="MPM96362.1"/>
    <property type="molecule type" value="Genomic_DNA"/>
</dbReference>
<keyword evidence="3" id="KW-0804">Transcription</keyword>
<dbReference type="SUPFAM" id="SSF46785">
    <property type="entry name" value="Winged helix' DNA-binding domain"/>
    <property type="match status" value="1"/>
</dbReference>
<dbReference type="PROSITE" id="PS50995">
    <property type="entry name" value="HTH_MARR_2"/>
    <property type="match status" value="1"/>
</dbReference>
<evidence type="ECO:0000256" key="3">
    <source>
        <dbReference type="ARBA" id="ARBA00023163"/>
    </source>
</evidence>
<keyword evidence="2" id="KW-0238">DNA-binding</keyword>
<name>A0A645E711_9ZZZZ</name>
<dbReference type="PANTHER" id="PTHR42756:SF1">
    <property type="entry name" value="TRANSCRIPTIONAL REPRESSOR OF EMRAB OPERON"/>
    <property type="match status" value="1"/>
</dbReference>
<dbReference type="Gene3D" id="1.10.10.10">
    <property type="entry name" value="Winged helix-like DNA-binding domain superfamily/Winged helix DNA-binding domain"/>
    <property type="match status" value="1"/>
</dbReference>
<proteinExistence type="predicted"/>
<keyword evidence="1" id="KW-0805">Transcription regulation</keyword>
<evidence type="ECO:0000259" key="4">
    <source>
        <dbReference type="PROSITE" id="PS50995"/>
    </source>
</evidence>
<dbReference type="PRINTS" id="PR00598">
    <property type="entry name" value="HTHMARR"/>
</dbReference>
<dbReference type="GO" id="GO:0003677">
    <property type="term" value="F:DNA binding"/>
    <property type="evidence" value="ECO:0007669"/>
    <property type="project" value="UniProtKB-KW"/>
</dbReference>
<dbReference type="Pfam" id="PF01047">
    <property type="entry name" value="MarR"/>
    <property type="match status" value="1"/>
</dbReference>
<dbReference type="AlphaFoldDB" id="A0A645E711"/>
<dbReference type="InterPro" id="IPR036390">
    <property type="entry name" value="WH_DNA-bd_sf"/>
</dbReference>
<dbReference type="InterPro" id="IPR036388">
    <property type="entry name" value="WH-like_DNA-bd_sf"/>
</dbReference>
<dbReference type="InterPro" id="IPR000835">
    <property type="entry name" value="HTH_MarR-typ"/>
</dbReference>
<accession>A0A645E711</accession>
<dbReference type="GO" id="GO:0003700">
    <property type="term" value="F:DNA-binding transcription factor activity"/>
    <property type="evidence" value="ECO:0007669"/>
    <property type="project" value="InterPro"/>
</dbReference>
<gene>
    <name evidence="5" type="ORF">SDC9_143523</name>
</gene>
<protein>
    <recommendedName>
        <fullName evidence="4">HTH marR-type domain-containing protein</fullName>
    </recommendedName>
</protein>
<dbReference type="PANTHER" id="PTHR42756">
    <property type="entry name" value="TRANSCRIPTIONAL REGULATOR, MARR"/>
    <property type="match status" value="1"/>
</dbReference>
<organism evidence="5">
    <name type="scientific">bioreactor metagenome</name>
    <dbReference type="NCBI Taxonomy" id="1076179"/>
    <lineage>
        <taxon>unclassified sequences</taxon>
        <taxon>metagenomes</taxon>
        <taxon>ecological metagenomes</taxon>
    </lineage>
</organism>
<comment type="caution">
    <text evidence="5">The sequence shown here is derived from an EMBL/GenBank/DDBJ whole genome shotgun (WGS) entry which is preliminary data.</text>
</comment>
<sequence length="83" mass="9875">MSEKITRLENKGLVERIRDKNDKRISRVYLTAKGRNLIDSIDKQASSKFLFNSILNMDDRYIDDFLKCLESLKKHMSDNYFKL</sequence>
<evidence type="ECO:0000313" key="5">
    <source>
        <dbReference type="EMBL" id="MPM96362.1"/>
    </source>
</evidence>